<feature type="transmembrane region" description="Helical" evidence="1">
    <location>
        <begin position="12"/>
        <end position="33"/>
    </location>
</feature>
<evidence type="ECO:0000313" key="2">
    <source>
        <dbReference type="EMBL" id="AAD36896.1"/>
    </source>
</evidence>
<protein>
    <submittedName>
        <fullName evidence="2">Methyl-accepting chemotaxis-related protein</fullName>
    </submittedName>
</protein>
<accession>G4FGL9</accession>
<dbReference type="PATRIC" id="fig|243274.19.peg.1839"/>
<dbReference type="EnsemblBacteria" id="AAD36896">
    <property type="protein sequence ID" value="AAD36896"/>
    <property type="gene ID" value="TM_1833"/>
</dbReference>
<dbReference type="InterPro" id="IPR029151">
    <property type="entry name" value="Sensor-like_sf"/>
</dbReference>
<dbReference type="CDD" id="cd18773">
    <property type="entry name" value="PDC1_HK_sensor"/>
    <property type="match status" value="1"/>
</dbReference>
<keyword evidence="1" id="KW-1133">Transmembrane helix</keyword>
<dbReference type="RefSeq" id="WP_004082378.1">
    <property type="nucleotide sequence ID" value="NC_000853.1"/>
</dbReference>
<dbReference type="KEGG" id="tmw:THMA_1877"/>
<dbReference type="Gene3D" id="3.30.450.20">
    <property type="entry name" value="PAS domain"/>
    <property type="match status" value="1"/>
</dbReference>
<dbReference type="PIR" id="E72205">
    <property type="entry name" value="E72205"/>
</dbReference>
<reference evidence="2 3" key="1">
    <citation type="journal article" date="1999" name="Nature">
        <title>Evidence for lateral gene transfer between Archaea and Bacteria from genome sequence of Thermotoga maritima.</title>
        <authorList>
            <person name="Nelson K.E."/>
            <person name="Clayton R.A."/>
            <person name="Gill S.R."/>
            <person name="Gwinn M.L."/>
            <person name="Dodson R.J."/>
            <person name="Haft D.H."/>
            <person name="Hickey E.K."/>
            <person name="Peterson J.D."/>
            <person name="Nelson W.C."/>
            <person name="Ketchum K.A."/>
            <person name="McDonald L."/>
            <person name="Utterback T.R."/>
            <person name="Malek J.A."/>
            <person name="Linher K.D."/>
            <person name="Garrett M.M."/>
            <person name="Stewart A.M."/>
            <person name="Cotton M.D."/>
            <person name="Pratt M.S."/>
            <person name="Phillips C.A."/>
            <person name="Richardson D."/>
            <person name="Heidelberg J."/>
            <person name="Sutton G.G."/>
            <person name="Fleischmann R.D."/>
            <person name="White O."/>
            <person name="Salzberg S.L."/>
            <person name="Smith H.O."/>
            <person name="Venter J.C."/>
            <person name="Fraser C.M."/>
        </authorList>
    </citation>
    <scope>NUCLEOTIDE SEQUENCE [LARGE SCALE GENOMIC DNA]</scope>
    <source>
        <strain evidence="3">ATCC 43589 / DSM 3109 / JCM 10099 / NBRC 100826 / MSB8</strain>
    </source>
</reference>
<keyword evidence="3" id="KW-1185">Reference proteome</keyword>
<dbReference type="AlphaFoldDB" id="Q9X2F3"/>
<keyword evidence="1" id="KW-0812">Transmembrane</keyword>
<evidence type="ECO:0000256" key="1">
    <source>
        <dbReference type="SAM" id="Phobius"/>
    </source>
</evidence>
<dbReference type="EMBL" id="AE000512">
    <property type="protein sequence ID" value="AAD36896.1"/>
    <property type="molecule type" value="Genomic_DNA"/>
</dbReference>
<sequence>MSSLKKELFWKITIALIVAFVVICVLSIFQLYFSGIKTARDFIRNVNNTVTSFINGYFRKFYVVDVLSRIPEVRYAPYLTDEERRKVLEIYRIFQEADRDIYYLYSGYENGLLLINDYEPAEGYDPRVRPWYRAALESRPKPTGGIPYREFKTKELLFSVSKVITDDEGNVTGVISVETLLERLLSNFPHSFDNHETVTEPQPLTILLQGDRFVVVLIIL</sequence>
<gene>
    <name evidence="2" type="ordered locus">TM_1833</name>
</gene>
<dbReference type="InParanoid" id="Q9X2F3"/>
<dbReference type="SUPFAM" id="SSF103190">
    <property type="entry name" value="Sensory domain-like"/>
    <property type="match status" value="1"/>
</dbReference>
<evidence type="ECO:0000313" key="3">
    <source>
        <dbReference type="Proteomes" id="UP000008183"/>
    </source>
</evidence>
<dbReference type="Proteomes" id="UP000008183">
    <property type="component" value="Chromosome"/>
</dbReference>
<accession>Q9X2F3</accession>
<keyword evidence="1" id="KW-0472">Membrane</keyword>
<dbReference type="KEGG" id="tma:TM1833"/>
<name>Q9X2F3_THEMA</name>
<dbReference type="OrthoDB" id="9763484at2"/>
<organism evidence="2 3">
    <name type="scientific">Thermotoga maritima (strain ATCC 43589 / DSM 3109 / JCM 10099 / NBRC 100826 / MSB8)</name>
    <dbReference type="NCBI Taxonomy" id="243274"/>
    <lineage>
        <taxon>Bacteria</taxon>
        <taxon>Thermotogati</taxon>
        <taxon>Thermotogota</taxon>
        <taxon>Thermotogae</taxon>
        <taxon>Thermotogales</taxon>
        <taxon>Thermotogaceae</taxon>
        <taxon>Thermotoga</taxon>
    </lineage>
</organism>
<proteinExistence type="predicted"/>